<evidence type="ECO:0000256" key="5">
    <source>
        <dbReference type="ARBA" id="ARBA00023326"/>
    </source>
</evidence>
<dbReference type="Proteomes" id="UP000184368">
    <property type="component" value="Unassembled WGS sequence"/>
</dbReference>
<dbReference type="EMBL" id="FQUO01000007">
    <property type="protein sequence ID" value="SHF38134.1"/>
    <property type="molecule type" value="Genomic_DNA"/>
</dbReference>
<keyword evidence="4 6" id="KW-0326">Glycosidase</keyword>
<evidence type="ECO:0000256" key="3">
    <source>
        <dbReference type="ARBA" id="ARBA00023277"/>
    </source>
</evidence>
<dbReference type="PROSITE" id="PS00592">
    <property type="entry name" value="GH9_2"/>
    <property type="match status" value="1"/>
</dbReference>
<evidence type="ECO:0000256" key="2">
    <source>
        <dbReference type="ARBA" id="ARBA00022801"/>
    </source>
</evidence>
<gene>
    <name evidence="11" type="ORF">SAMN05444008_107169</name>
</gene>
<dbReference type="PROSITE" id="PS00698">
    <property type="entry name" value="GH9_3"/>
    <property type="match status" value="1"/>
</dbReference>
<evidence type="ECO:0000313" key="12">
    <source>
        <dbReference type="Proteomes" id="UP000184368"/>
    </source>
</evidence>
<evidence type="ECO:0000256" key="4">
    <source>
        <dbReference type="ARBA" id="ARBA00023295"/>
    </source>
</evidence>
<protein>
    <recommendedName>
        <fullName evidence="8">Endoglucanase</fullName>
        <ecNumber evidence="8">3.2.1.4</ecNumber>
    </recommendedName>
</protein>
<dbReference type="InterPro" id="IPR008928">
    <property type="entry name" value="6-hairpin_glycosidase_sf"/>
</dbReference>
<feature type="active site" evidence="7">
    <location>
        <position position="555"/>
    </location>
</feature>
<dbReference type="InterPro" id="IPR012341">
    <property type="entry name" value="6hp_glycosidase-like_sf"/>
</dbReference>
<dbReference type="EC" id="3.2.1.4" evidence="8"/>
<feature type="domain" description="Cellulase Ig-like" evidence="10">
    <location>
        <begin position="30"/>
        <end position="110"/>
    </location>
</feature>
<evidence type="ECO:0000313" key="11">
    <source>
        <dbReference type="EMBL" id="SHF38134.1"/>
    </source>
</evidence>
<organism evidence="11 12">
    <name type="scientific">Cnuella takakiae</name>
    <dbReference type="NCBI Taxonomy" id="1302690"/>
    <lineage>
        <taxon>Bacteria</taxon>
        <taxon>Pseudomonadati</taxon>
        <taxon>Bacteroidota</taxon>
        <taxon>Chitinophagia</taxon>
        <taxon>Chitinophagales</taxon>
        <taxon>Chitinophagaceae</taxon>
        <taxon>Cnuella</taxon>
    </lineage>
</organism>
<name>A0A1M5B6I5_9BACT</name>
<dbReference type="GO" id="GO:0008810">
    <property type="term" value="F:cellulase activity"/>
    <property type="evidence" value="ECO:0007669"/>
    <property type="project" value="UniProtKB-EC"/>
</dbReference>
<dbReference type="InterPro" id="IPR001701">
    <property type="entry name" value="Glyco_hydro_9"/>
</dbReference>
<feature type="active site" evidence="7">
    <location>
        <position position="564"/>
    </location>
</feature>
<keyword evidence="5 6" id="KW-0624">Polysaccharide degradation</keyword>
<sequence>MPNANYLSRFCFNTIAAFFSITTIQAQQVTDSICLNQAGFYPSAAKIAVVKGTRNDGPFYITATNLRDTLFRGVLGAAKQSLNSSTKTRIADFSNFNKAGSYVVLVPGLGHSYVFRIGNKVHDGVAAAALKGFYYQRVSTPLQEQYAGKWHRGAGHPDTAVLVHPSAASASRPAGTKLSLPGGWYDAGDYNKYVVNSGITTNTLLSAYEDYAAYFKQQNLNIPESGNALPDVLDEVLYNLRWMLAMQDPNDGGVYHKCTNASFDGMLMPGITRAPRYVVQKSTAAALNLAAVAAQASVAFRPFAKQVPGLSDSCLQVAKKAWAWAVQNPNVLYEQDNMNKEFEPKVTTGAYGDRNLVDEWFWAATEMLAATGDKTYAAKVDAGMAAAASLPSWNSVAMLGMYRLAKQAKSAIAKQYAAPAKAKIIAFAESLLPAQQRNAFATIMGQSPRDFIWGSSAVAANQGIALLKAFQLSGDRKYFTAALSNMDYILGRNATGYSFVTGHGSKTPMHPHHRPSVADGITEPVPGLLSGGPNPGMQDKCGTYKFNEPETAFTDDDCSYASNEIAINWNAPLVYLASALEAIND</sequence>
<dbReference type="InterPro" id="IPR014756">
    <property type="entry name" value="Ig_E-set"/>
</dbReference>
<feature type="active site" evidence="6">
    <location>
        <position position="512"/>
    </location>
</feature>
<dbReference type="AlphaFoldDB" id="A0A1M5B6I5"/>
<dbReference type="InterPro" id="IPR013783">
    <property type="entry name" value="Ig-like_fold"/>
</dbReference>
<evidence type="ECO:0000259" key="10">
    <source>
        <dbReference type="Pfam" id="PF02927"/>
    </source>
</evidence>
<dbReference type="RefSeq" id="WP_073042955.1">
    <property type="nucleotide sequence ID" value="NZ_FQUO01000007.1"/>
</dbReference>
<dbReference type="PANTHER" id="PTHR22298">
    <property type="entry name" value="ENDO-1,4-BETA-GLUCANASE"/>
    <property type="match status" value="1"/>
</dbReference>
<keyword evidence="3 6" id="KW-0119">Carbohydrate metabolism</keyword>
<dbReference type="GO" id="GO:0030245">
    <property type="term" value="P:cellulose catabolic process"/>
    <property type="evidence" value="ECO:0007669"/>
    <property type="project" value="UniProtKB-KW"/>
</dbReference>
<dbReference type="Gene3D" id="2.60.40.10">
    <property type="entry name" value="Immunoglobulins"/>
    <property type="match status" value="1"/>
</dbReference>
<reference evidence="11 12" key="1">
    <citation type="submission" date="2016-11" db="EMBL/GenBank/DDBJ databases">
        <authorList>
            <person name="Jaros S."/>
            <person name="Januszkiewicz K."/>
            <person name="Wedrychowicz H."/>
        </authorList>
    </citation>
    <scope>NUCLEOTIDE SEQUENCE [LARGE SCALE GENOMIC DNA]</scope>
    <source>
        <strain evidence="11 12">DSM 26897</strain>
    </source>
</reference>
<keyword evidence="8" id="KW-0136">Cellulose degradation</keyword>
<dbReference type="InterPro" id="IPR018221">
    <property type="entry name" value="Glyco_hydro_9_His_AS"/>
</dbReference>
<dbReference type="SUPFAM" id="SSF81296">
    <property type="entry name" value="E set domains"/>
    <property type="match status" value="1"/>
</dbReference>
<dbReference type="Pfam" id="PF00759">
    <property type="entry name" value="Glyco_hydro_9"/>
    <property type="match status" value="1"/>
</dbReference>
<evidence type="ECO:0000256" key="7">
    <source>
        <dbReference type="PROSITE-ProRule" id="PRU10060"/>
    </source>
</evidence>
<evidence type="ECO:0000256" key="6">
    <source>
        <dbReference type="PROSITE-ProRule" id="PRU10059"/>
    </source>
</evidence>
<dbReference type="InterPro" id="IPR004197">
    <property type="entry name" value="Cellulase_Ig-like"/>
</dbReference>
<comment type="catalytic activity">
    <reaction evidence="8">
        <text>Endohydrolysis of (1-&gt;4)-beta-D-glucosidic linkages in cellulose, lichenin and cereal beta-D-glucans.</text>
        <dbReference type="EC" id="3.2.1.4"/>
    </reaction>
</comment>
<dbReference type="SUPFAM" id="SSF48208">
    <property type="entry name" value="Six-hairpin glycosidases"/>
    <property type="match status" value="1"/>
</dbReference>
<evidence type="ECO:0000256" key="8">
    <source>
        <dbReference type="RuleBase" id="RU361166"/>
    </source>
</evidence>
<dbReference type="InterPro" id="IPR033126">
    <property type="entry name" value="Glyco_hydro_9_Asp/Glu_AS"/>
</dbReference>
<dbReference type="Gene3D" id="1.50.10.10">
    <property type="match status" value="1"/>
</dbReference>
<keyword evidence="12" id="KW-1185">Reference proteome</keyword>
<accession>A0A1M5B6I5</accession>
<evidence type="ECO:0000256" key="1">
    <source>
        <dbReference type="ARBA" id="ARBA00007072"/>
    </source>
</evidence>
<evidence type="ECO:0000259" key="9">
    <source>
        <dbReference type="Pfam" id="PF00759"/>
    </source>
</evidence>
<comment type="similarity">
    <text evidence="1 6 8">Belongs to the glycosyl hydrolase 9 (cellulase E) family.</text>
</comment>
<proteinExistence type="inferred from homology"/>
<keyword evidence="2 6" id="KW-0378">Hydrolase</keyword>
<feature type="domain" description="Glycoside hydrolase family 9" evidence="9">
    <location>
        <begin position="126"/>
        <end position="576"/>
    </location>
</feature>
<dbReference type="Pfam" id="PF02927">
    <property type="entry name" value="CelD_N"/>
    <property type="match status" value="1"/>
</dbReference>
<dbReference type="CDD" id="cd02850">
    <property type="entry name" value="E_set_Cellulase_N"/>
    <property type="match status" value="1"/>
</dbReference>